<gene>
    <name evidence="1" type="ORF">S01H4_41843</name>
</gene>
<dbReference type="AlphaFoldDB" id="X1DB53"/>
<organism evidence="1">
    <name type="scientific">marine sediment metagenome</name>
    <dbReference type="NCBI Taxonomy" id="412755"/>
    <lineage>
        <taxon>unclassified sequences</taxon>
        <taxon>metagenomes</taxon>
        <taxon>ecological metagenomes</taxon>
    </lineage>
</organism>
<reference evidence="1" key="1">
    <citation type="journal article" date="2014" name="Front. Microbiol.">
        <title>High frequency of phylogenetically diverse reductive dehalogenase-homologous genes in deep subseafloor sedimentary metagenomes.</title>
        <authorList>
            <person name="Kawai M."/>
            <person name="Futagami T."/>
            <person name="Toyoda A."/>
            <person name="Takaki Y."/>
            <person name="Nishi S."/>
            <person name="Hori S."/>
            <person name="Arai W."/>
            <person name="Tsubouchi T."/>
            <person name="Morono Y."/>
            <person name="Uchiyama I."/>
            <person name="Ito T."/>
            <person name="Fujiyama A."/>
            <person name="Inagaki F."/>
            <person name="Takami H."/>
        </authorList>
    </citation>
    <scope>NUCLEOTIDE SEQUENCE</scope>
    <source>
        <strain evidence="1">Expedition CK06-06</strain>
    </source>
</reference>
<proteinExistence type="predicted"/>
<name>X1DB53_9ZZZZ</name>
<dbReference type="EMBL" id="BART01022915">
    <property type="protein sequence ID" value="GAH02314.1"/>
    <property type="molecule type" value="Genomic_DNA"/>
</dbReference>
<sequence length="59" mass="6837">MGFKDSINISYALVYEKNIKMVSQMIRRKVNLKKKSGIPKLRETLFRVIGNKYGKKSMG</sequence>
<evidence type="ECO:0000313" key="1">
    <source>
        <dbReference type="EMBL" id="GAH02314.1"/>
    </source>
</evidence>
<accession>X1DB53</accession>
<comment type="caution">
    <text evidence="1">The sequence shown here is derived from an EMBL/GenBank/DDBJ whole genome shotgun (WGS) entry which is preliminary data.</text>
</comment>
<protein>
    <submittedName>
        <fullName evidence="1">Uncharacterized protein</fullName>
    </submittedName>
</protein>